<proteinExistence type="predicted"/>
<evidence type="ECO:0000313" key="3">
    <source>
        <dbReference type="Proteomes" id="UP001139955"/>
    </source>
</evidence>
<comment type="caution">
    <text evidence="2">The sequence shown here is derived from an EMBL/GenBank/DDBJ whole genome shotgun (WGS) entry which is preliminary data.</text>
</comment>
<keyword evidence="3" id="KW-1185">Reference proteome</keyword>
<keyword evidence="1" id="KW-1133">Transmembrane helix</keyword>
<name>A0A9X3BF71_9PSED</name>
<reference evidence="2" key="1">
    <citation type="submission" date="2022-09" db="EMBL/GenBank/DDBJ databases">
        <authorList>
            <person name="Cesa-Luna C."/>
            <person name="Girard L."/>
            <person name="Lood C."/>
            <person name="Hofte M."/>
            <person name="De Mot R."/>
        </authorList>
    </citation>
    <scope>NUCLEOTIDE SEQUENCE</scope>
    <source>
        <strain evidence="2">B1M3-32</strain>
    </source>
</reference>
<dbReference type="Proteomes" id="UP001139955">
    <property type="component" value="Unassembled WGS sequence"/>
</dbReference>
<gene>
    <name evidence="2" type="ORF">OC940_25715</name>
</gene>
<keyword evidence="1" id="KW-0472">Membrane</keyword>
<evidence type="ECO:0000313" key="2">
    <source>
        <dbReference type="EMBL" id="MCU7251224.1"/>
    </source>
</evidence>
<keyword evidence="1" id="KW-0812">Transmembrane</keyword>
<evidence type="ECO:0008006" key="4">
    <source>
        <dbReference type="Google" id="ProtNLM"/>
    </source>
</evidence>
<sequence length="82" mass="8577">MQVQNLSSSGTQATTPARHLVATALIGAAVIGYLVHKTPESRTRLESLSQMARTLGELSATDAAVVTRLLANPATQGDSHHV</sequence>
<evidence type="ECO:0000256" key="1">
    <source>
        <dbReference type="SAM" id="Phobius"/>
    </source>
</evidence>
<dbReference type="AlphaFoldDB" id="A0A9X3BF71"/>
<feature type="transmembrane region" description="Helical" evidence="1">
    <location>
        <begin position="17"/>
        <end position="35"/>
    </location>
</feature>
<protein>
    <recommendedName>
        <fullName evidence="4">Prophage PSSB64-01</fullName>
    </recommendedName>
</protein>
<reference evidence="2" key="2">
    <citation type="journal article" date="2023" name="mSystems">
        <title>Charting the Lipopeptidome of Nonpathogenic Pseudomonas.</title>
        <authorList>
            <person name="Cesa-Luna C."/>
            <person name="Geudens N."/>
            <person name="Girard L."/>
            <person name="De Roo V."/>
            <person name="Maklad H.R."/>
            <person name="Martins J.C."/>
            <person name="Hofte M."/>
            <person name="De Mot R."/>
        </authorList>
    </citation>
    <scope>NUCLEOTIDE SEQUENCE</scope>
    <source>
        <strain evidence="2">B1M3-32</strain>
    </source>
</reference>
<dbReference type="EMBL" id="JAOSKY010000021">
    <property type="protein sequence ID" value="MCU7251224.1"/>
    <property type="molecule type" value="Genomic_DNA"/>
</dbReference>
<dbReference type="RefSeq" id="WP_301623446.1">
    <property type="nucleotide sequence ID" value="NZ_JAOSKY010000021.1"/>
</dbReference>
<organism evidence="2 3">
    <name type="scientific">Pseudomonas koreensis</name>
    <dbReference type="NCBI Taxonomy" id="198620"/>
    <lineage>
        <taxon>Bacteria</taxon>
        <taxon>Pseudomonadati</taxon>
        <taxon>Pseudomonadota</taxon>
        <taxon>Gammaproteobacteria</taxon>
        <taxon>Pseudomonadales</taxon>
        <taxon>Pseudomonadaceae</taxon>
        <taxon>Pseudomonas</taxon>
    </lineage>
</organism>
<accession>A0A9X3BF71</accession>